<evidence type="ECO:0000313" key="2">
    <source>
        <dbReference type="EMBL" id="CAF1347062.1"/>
    </source>
</evidence>
<organism evidence="2 4">
    <name type="scientific">Adineta steineri</name>
    <dbReference type="NCBI Taxonomy" id="433720"/>
    <lineage>
        <taxon>Eukaryota</taxon>
        <taxon>Metazoa</taxon>
        <taxon>Spiralia</taxon>
        <taxon>Gnathifera</taxon>
        <taxon>Rotifera</taxon>
        <taxon>Eurotatoria</taxon>
        <taxon>Bdelloidea</taxon>
        <taxon>Adinetida</taxon>
        <taxon>Adinetidae</taxon>
        <taxon>Adineta</taxon>
    </lineage>
</organism>
<dbReference type="EMBL" id="CAJNOE010000855">
    <property type="protein sequence ID" value="CAF1347062.1"/>
    <property type="molecule type" value="Genomic_DNA"/>
</dbReference>
<gene>
    <name evidence="2" type="ORF">IZO911_LOCUS36558</name>
    <name evidence="3" type="ORF">KXQ929_LOCUS12694</name>
</gene>
<keyword evidence="1" id="KW-0175">Coiled coil</keyword>
<dbReference type="AlphaFoldDB" id="A0A815GZ73"/>
<comment type="caution">
    <text evidence="2">The sequence shown here is derived from an EMBL/GenBank/DDBJ whole genome shotgun (WGS) entry which is preliminary data.</text>
</comment>
<dbReference type="SUPFAM" id="SSF58100">
    <property type="entry name" value="Bacterial hemolysins"/>
    <property type="match status" value="1"/>
</dbReference>
<dbReference type="Proteomes" id="UP000663868">
    <property type="component" value="Unassembled WGS sequence"/>
</dbReference>
<accession>A0A815GZ73</accession>
<evidence type="ECO:0000256" key="1">
    <source>
        <dbReference type="SAM" id="Coils"/>
    </source>
</evidence>
<protein>
    <submittedName>
        <fullName evidence="2">Uncharacterized protein</fullName>
    </submittedName>
</protein>
<name>A0A815GZ73_9BILA</name>
<evidence type="ECO:0000313" key="4">
    <source>
        <dbReference type="Proteomes" id="UP000663860"/>
    </source>
</evidence>
<evidence type="ECO:0000313" key="3">
    <source>
        <dbReference type="EMBL" id="CAF3725481.1"/>
    </source>
</evidence>
<dbReference type="Proteomes" id="UP000663860">
    <property type="component" value="Unassembled WGS sequence"/>
</dbReference>
<reference evidence="2" key="1">
    <citation type="submission" date="2021-02" db="EMBL/GenBank/DDBJ databases">
        <authorList>
            <person name="Nowell W R."/>
        </authorList>
    </citation>
    <scope>NUCLEOTIDE SEQUENCE</scope>
</reference>
<feature type="coiled-coil region" evidence="1">
    <location>
        <begin position="129"/>
        <end position="163"/>
    </location>
</feature>
<dbReference type="EMBL" id="CAJOBB010000659">
    <property type="protein sequence ID" value="CAF3725481.1"/>
    <property type="molecule type" value="Genomic_DNA"/>
</dbReference>
<proteinExistence type="predicted"/>
<sequence>MVELNSDKSLSCKLCSDETTQNLCIANCIGCKDLFCFDHLLQHRKQLSNDIHQLIQRHNDINEKSFPQLNVSQHVEYIDKWENETIELIQTHTKYVKEKIQTIFHTYKTELKKFHTMLGAELDNKQNTSTCIEQNLTGLSQQIEQLDKEIHRMNNVIQQMTNNELNQIVKSINLSANTIGKTIQWNFSHEIKLDSTYGYMAANHRQIFLGWKNRIVIYNINGTKHDETRLQSTETYGELCDLIWSSTMQRFFILCQKSLFVHYPSSSQVEILSNISLINQDNEYISITTNENNLFILNKKSLEIWKLNNKIFQLDNTILITFIIKNPYDENICSIRANEQNLAVLIQNNKTHTWRLDLFNFYPFHRTHMGTSFDHYNQENLGSITAFTNSTYLFMNWETKLMRMIDQNNLNEIIDYNAYNACLLDTQRMLVVNYMTYLKVYSF</sequence>